<reference evidence="1 2" key="1">
    <citation type="submission" date="2017-12" db="EMBL/GenBank/DDBJ databases">
        <title>Comparative genomics of Botrytis spp.</title>
        <authorList>
            <person name="Valero-Jimenez C.A."/>
            <person name="Tapia P."/>
            <person name="Veloso J."/>
            <person name="Silva-Moreno E."/>
            <person name="Staats M."/>
            <person name="Valdes J.H."/>
            <person name="Van Kan J.A.L."/>
        </authorList>
    </citation>
    <scope>NUCLEOTIDE SEQUENCE [LARGE SCALE GENOMIC DNA]</scope>
    <source>
        <strain evidence="1 2">MUCL3349</strain>
    </source>
</reference>
<dbReference type="Proteomes" id="UP000297280">
    <property type="component" value="Unassembled WGS sequence"/>
</dbReference>
<name>A0A4Z1KDI0_9HELO</name>
<gene>
    <name evidence="1" type="ORF">BPOR_0535g00030</name>
</gene>
<evidence type="ECO:0000313" key="2">
    <source>
        <dbReference type="Proteomes" id="UP000297280"/>
    </source>
</evidence>
<comment type="caution">
    <text evidence="1">The sequence shown here is derived from an EMBL/GenBank/DDBJ whole genome shotgun (WGS) entry which is preliminary data.</text>
</comment>
<sequence>MYCTCQGHFNHTLASLGGVFYGIETLNTLVKGKKELCHNSFSKNEGVNFASQYFEEEVRTRDSSPPVYSFENQIVTSGVPAKLRTESYKRSDPPEK</sequence>
<evidence type="ECO:0000313" key="1">
    <source>
        <dbReference type="EMBL" id="TGO84203.1"/>
    </source>
</evidence>
<organism evidence="1 2">
    <name type="scientific">Botrytis porri</name>
    <dbReference type="NCBI Taxonomy" id="87229"/>
    <lineage>
        <taxon>Eukaryota</taxon>
        <taxon>Fungi</taxon>
        <taxon>Dikarya</taxon>
        <taxon>Ascomycota</taxon>
        <taxon>Pezizomycotina</taxon>
        <taxon>Leotiomycetes</taxon>
        <taxon>Helotiales</taxon>
        <taxon>Sclerotiniaceae</taxon>
        <taxon>Botrytis</taxon>
    </lineage>
</organism>
<proteinExistence type="predicted"/>
<keyword evidence="2" id="KW-1185">Reference proteome</keyword>
<dbReference type="EMBL" id="PQXO01000534">
    <property type="protein sequence ID" value="TGO84203.1"/>
    <property type="molecule type" value="Genomic_DNA"/>
</dbReference>
<dbReference type="AlphaFoldDB" id="A0A4Z1KDI0"/>
<protein>
    <submittedName>
        <fullName evidence="1">Uncharacterized protein</fullName>
    </submittedName>
</protein>
<accession>A0A4Z1KDI0</accession>